<keyword evidence="8" id="KW-1185">Reference proteome</keyword>
<comment type="caution">
    <text evidence="7">The sequence shown here is derived from an EMBL/GenBank/DDBJ whole genome shotgun (WGS) entry which is preliminary data.</text>
</comment>
<dbReference type="InterPro" id="IPR039425">
    <property type="entry name" value="RNA_pol_sigma-70-like"/>
</dbReference>
<dbReference type="InterPro" id="IPR014284">
    <property type="entry name" value="RNA_pol_sigma-70_dom"/>
</dbReference>
<keyword evidence="3" id="KW-0731">Sigma factor</keyword>
<dbReference type="EMBL" id="JACRTF010000001">
    <property type="protein sequence ID" value="MBC8595143.1"/>
    <property type="molecule type" value="Genomic_DNA"/>
</dbReference>
<evidence type="ECO:0000313" key="7">
    <source>
        <dbReference type="EMBL" id="MBC8595143.1"/>
    </source>
</evidence>
<evidence type="ECO:0000313" key="8">
    <source>
        <dbReference type="Proteomes" id="UP000651085"/>
    </source>
</evidence>
<evidence type="ECO:0000259" key="6">
    <source>
        <dbReference type="Pfam" id="PF08281"/>
    </source>
</evidence>
<keyword evidence="4" id="KW-0804">Transcription</keyword>
<dbReference type="Pfam" id="PF08281">
    <property type="entry name" value="Sigma70_r4_2"/>
    <property type="match status" value="1"/>
</dbReference>
<evidence type="ECO:0000259" key="5">
    <source>
        <dbReference type="Pfam" id="PF04542"/>
    </source>
</evidence>
<sequence length="197" mass="23591">MRNDTKPLNINDNNDVIKALKESDEYAFENVYRYYFRGLCAFCSQYVPLSEAEEIVQDTMMWLWENRSSLIADLTLKTLLFTIVKNKALNRITHYEVKRKVHQEIADKYEKEFADPDFYLENELIKLYNKALEKLPAEFRESYEMNRKDHLTHKEIAQKLNVSPQTINYRIGQALKILRIELKDYLPLLFLLLHHRL</sequence>
<dbReference type="GO" id="GO:0016987">
    <property type="term" value="F:sigma factor activity"/>
    <property type="evidence" value="ECO:0007669"/>
    <property type="project" value="UniProtKB-KW"/>
</dbReference>
<dbReference type="PANTHER" id="PTHR43133:SF46">
    <property type="entry name" value="RNA POLYMERASE SIGMA-70 FACTOR ECF SUBFAMILY"/>
    <property type="match status" value="1"/>
</dbReference>
<dbReference type="Proteomes" id="UP000651085">
    <property type="component" value="Unassembled WGS sequence"/>
</dbReference>
<dbReference type="InterPro" id="IPR013325">
    <property type="entry name" value="RNA_pol_sigma_r2"/>
</dbReference>
<dbReference type="SUPFAM" id="SSF88946">
    <property type="entry name" value="Sigma2 domain of RNA polymerase sigma factors"/>
    <property type="match status" value="1"/>
</dbReference>
<dbReference type="SUPFAM" id="SSF88659">
    <property type="entry name" value="Sigma3 and sigma4 domains of RNA polymerase sigma factors"/>
    <property type="match status" value="1"/>
</dbReference>
<proteinExistence type="inferred from homology"/>
<dbReference type="NCBIfam" id="TIGR02937">
    <property type="entry name" value="sigma70-ECF"/>
    <property type="match status" value="1"/>
</dbReference>
<reference evidence="7" key="1">
    <citation type="submission" date="2020-08" db="EMBL/GenBank/DDBJ databases">
        <title>Genome public.</title>
        <authorList>
            <person name="Liu C."/>
            <person name="Sun Q."/>
        </authorList>
    </citation>
    <scope>NUCLEOTIDE SEQUENCE</scope>
    <source>
        <strain evidence="7">N12</strain>
    </source>
</reference>
<organism evidence="7 8">
    <name type="scientific">Jilunia laotingensis</name>
    <dbReference type="NCBI Taxonomy" id="2763675"/>
    <lineage>
        <taxon>Bacteria</taxon>
        <taxon>Pseudomonadati</taxon>
        <taxon>Bacteroidota</taxon>
        <taxon>Bacteroidia</taxon>
        <taxon>Bacteroidales</taxon>
        <taxon>Bacteroidaceae</taxon>
        <taxon>Jilunia</taxon>
    </lineage>
</organism>
<feature type="domain" description="RNA polymerase sigma factor 70 region 4 type 2" evidence="6">
    <location>
        <begin position="130"/>
        <end position="177"/>
    </location>
</feature>
<dbReference type="GO" id="GO:0003677">
    <property type="term" value="F:DNA binding"/>
    <property type="evidence" value="ECO:0007669"/>
    <property type="project" value="InterPro"/>
</dbReference>
<dbReference type="InterPro" id="IPR013324">
    <property type="entry name" value="RNA_pol_sigma_r3/r4-like"/>
</dbReference>
<gene>
    <name evidence="7" type="ORF">H8744_18190</name>
</gene>
<dbReference type="Gene3D" id="1.10.10.10">
    <property type="entry name" value="Winged helix-like DNA-binding domain superfamily/Winged helix DNA-binding domain"/>
    <property type="match status" value="1"/>
</dbReference>
<accession>A0A926F3N0</accession>
<evidence type="ECO:0000256" key="2">
    <source>
        <dbReference type="ARBA" id="ARBA00023015"/>
    </source>
</evidence>
<dbReference type="AlphaFoldDB" id="A0A926F3N0"/>
<keyword evidence="2" id="KW-0805">Transcription regulation</keyword>
<dbReference type="NCBIfam" id="TIGR02985">
    <property type="entry name" value="Sig70_bacteroi1"/>
    <property type="match status" value="1"/>
</dbReference>
<protein>
    <submittedName>
        <fullName evidence="7">RNA polymerase sigma-70 factor</fullName>
    </submittedName>
</protein>
<dbReference type="GO" id="GO:0006352">
    <property type="term" value="P:DNA-templated transcription initiation"/>
    <property type="evidence" value="ECO:0007669"/>
    <property type="project" value="InterPro"/>
</dbReference>
<feature type="domain" description="RNA polymerase sigma-70 region 2" evidence="5">
    <location>
        <begin position="32"/>
        <end position="93"/>
    </location>
</feature>
<name>A0A926F3N0_9BACT</name>
<comment type="similarity">
    <text evidence="1">Belongs to the sigma-70 factor family. ECF subfamily.</text>
</comment>
<dbReference type="InterPro" id="IPR014327">
    <property type="entry name" value="RNA_pol_sigma70_bacteroid"/>
</dbReference>
<evidence type="ECO:0000256" key="4">
    <source>
        <dbReference type="ARBA" id="ARBA00023163"/>
    </source>
</evidence>
<evidence type="ECO:0000256" key="1">
    <source>
        <dbReference type="ARBA" id="ARBA00010641"/>
    </source>
</evidence>
<dbReference type="Gene3D" id="1.10.1740.10">
    <property type="match status" value="1"/>
</dbReference>
<dbReference type="InterPro" id="IPR013249">
    <property type="entry name" value="RNA_pol_sigma70_r4_t2"/>
</dbReference>
<dbReference type="PANTHER" id="PTHR43133">
    <property type="entry name" value="RNA POLYMERASE ECF-TYPE SIGMA FACTO"/>
    <property type="match status" value="1"/>
</dbReference>
<dbReference type="InterPro" id="IPR007627">
    <property type="entry name" value="RNA_pol_sigma70_r2"/>
</dbReference>
<dbReference type="RefSeq" id="WP_262436214.1">
    <property type="nucleotide sequence ID" value="NZ_JACRTF010000001.1"/>
</dbReference>
<dbReference type="InterPro" id="IPR036388">
    <property type="entry name" value="WH-like_DNA-bd_sf"/>
</dbReference>
<dbReference type="Pfam" id="PF04542">
    <property type="entry name" value="Sigma70_r2"/>
    <property type="match status" value="1"/>
</dbReference>
<evidence type="ECO:0000256" key="3">
    <source>
        <dbReference type="ARBA" id="ARBA00023082"/>
    </source>
</evidence>